<gene>
    <name evidence="7" type="ORF">BIN_B_05655</name>
</gene>
<evidence type="ECO:0000256" key="6">
    <source>
        <dbReference type="RuleBase" id="RU365089"/>
    </source>
</evidence>
<dbReference type="PANTHER" id="PTHR33217">
    <property type="entry name" value="TRANSPOSASE FOR INSERTION SEQUENCE ELEMENT IS1081"/>
    <property type="match status" value="1"/>
</dbReference>
<name>A0A653F4L3_9MYCO</name>
<dbReference type="GO" id="GO:0003677">
    <property type="term" value="F:DNA binding"/>
    <property type="evidence" value="ECO:0007669"/>
    <property type="project" value="UniProtKB-UniRule"/>
</dbReference>
<sequence>MDVTPKSSWGWVKALLHSVYDQPDAQAVHAQFDRVVEALADKLPAVAEHLDDARAEILAFTAFPKELWRQIWSNNPNVIWSPSVGVFDVRHAESGSLILRAGRGYLQSSRRQSLRRDDARCAGHLTGLVACVVDGSR</sequence>
<evidence type="ECO:0000256" key="2">
    <source>
        <dbReference type="ARBA" id="ARBA00010961"/>
    </source>
</evidence>
<reference evidence="7" key="1">
    <citation type="submission" date="2019-05" db="EMBL/GenBank/DDBJ databases">
        <authorList>
            <person name="Naeem R."/>
            <person name="Antony C."/>
            <person name="Guan Q."/>
        </authorList>
    </citation>
    <scope>NUCLEOTIDE SEQUENCE</scope>
    <source>
        <strain evidence="7">2</strain>
    </source>
</reference>
<evidence type="ECO:0000313" key="7">
    <source>
        <dbReference type="EMBL" id="VTP04677.1"/>
    </source>
</evidence>
<protein>
    <recommendedName>
        <fullName evidence="6">Mutator family transposase</fullName>
    </recommendedName>
</protein>
<dbReference type="PANTHER" id="PTHR33217:SF7">
    <property type="entry name" value="TRANSPOSASE FOR INSERTION SEQUENCE ELEMENT IS1081"/>
    <property type="match status" value="1"/>
</dbReference>
<evidence type="ECO:0000256" key="1">
    <source>
        <dbReference type="ARBA" id="ARBA00002190"/>
    </source>
</evidence>
<evidence type="ECO:0000256" key="5">
    <source>
        <dbReference type="ARBA" id="ARBA00023172"/>
    </source>
</evidence>
<proteinExistence type="inferred from homology"/>
<keyword evidence="3 6" id="KW-0815">Transposition</keyword>
<organism evidence="7">
    <name type="scientific">Mycobacterium riyadhense</name>
    <dbReference type="NCBI Taxonomy" id="486698"/>
    <lineage>
        <taxon>Bacteria</taxon>
        <taxon>Bacillati</taxon>
        <taxon>Actinomycetota</taxon>
        <taxon>Actinomycetes</taxon>
        <taxon>Mycobacteriales</taxon>
        <taxon>Mycobacteriaceae</taxon>
        <taxon>Mycobacterium</taxon>
    </lineage>
</organism>
<keyword evidence="6" id="KW-0814">Transposable element</keyword>
<dbReference type="Pfam" id="PF00872">
    <property type="entry name" value="Transposase_mut"/>
    <property type="match status" value="1"/>
</dbReference>
<dbReference type="AlphaFoldDB" id="A0A653F4L3"/>
<evidence type="ECO:0000256" key="3">
    <source>
        <dbReference type="ARBA" id="ARBA00022578"/>
    </source>
</evidence>
<dbReference type="GO" id="GO:0006313">
    <property type="term" value="P:DNA transposition"/>
    <property type="evidence" value="ECO:0007669"/>
    <property type="project" value="UniProtKB-UniRule"/>
</dbReference>
<evidence type="ECO:0000256" key="4">
    <source>
        <dbReference type="ARBA" id="ARBA00023125"/>
    </source>
</evidence>
<comment type="similarity">
    <text evidence="2 6">Belongs to the transposase mutator family.</text>
</comment>
<keyword evidence="5 6" id="KW-0233">DNA recombination</keyword>
<comment type="function">
    <text evidence="1 6">Required for the transposition of the insertion element.</text>
</comment>
<dbReference type="GO" id="GO:0004803">
    <property type="term" value="F:transposase activity"/>
    <property type="evidence" value="ECO:0007669"/>
    <property type="project" value="UniProtKB-UniRule"/>
</dbReference>
<keyword evidence="4 6" id="KW-0238">DNA-binding</keyword>
<accession>A0A653F4L3</accession>
<dbReference type="InterPro" id="IPR001207">
    <property type="entry name" value="Transposase_mutator"/>
</dbReference>
<dbReference type="EMBL" id="LR589216">
    <property type="protein sequence ID" value="VTP04677.1"/>
    <property type="molecule type" value="Genomic_DNA"/>
</dbReference>